<sequence length="287" mass="32408">MTNMVHLGKIAFANCDFPYYAMEHGKIRTDDIDIIEAHPVELARRLDAGELDISPISSIMYAKQNDLLILPGLSITSNDFTKSVLICSNGEIEMSGFEGKTLCIPETTASSATLVKIILCLKGVNVKIRQCRGTDIEKMLEQGDAALLIGDSAIHAIGKYHIIADLGNEWKKLTGKKMVYALWVVRGDFARKYPGKVKYVHKILLKSKDFAYKNINGIASHIGRQKNIDCNFMREYLHTLNYDFDEETVESLRLFFEYAMQCGIIGDVKLRFFDKLNMDAHYNYSNG</sequence>
<dbReference type="PANTHER" id="PTHR37690">
    <property type="entry name" value="CHORISMATE DEHYDRATASE"/>
    <property type="match status" value="1"/>
</dbReference>
<keyword evidence="1 3" id="KW-0474">Menaquinone biosynthesis</keyword>
<evidence type="ECO:0000256" key="3">
    <source>
        <dbReference type="HAMAP-Rule" id="MF_00995"/>
    </source>
</evidence>
<dbReference type="Gene3D" id="3.40.190.10">
    <property type="entry name" value="Periplasmic binding protein-like II"/>
    <property type="match status" value="2"/>
</dbReference>
<dbReference type="EC" id="4.2.1.151" evidence="3"/>
<dbReference type="Proteomes" id="UP000050360">
    <property type="component" value="Unassembled WGS sequence"/>
</dbReference>
<evidence type="ECO:0000313" key="5">
    <source>
        <dbReference type="Proteomes" id="UP000050360"/>
    </source>
</evidence>
<name>A0A0P8AK13_9EURY</name>
<proteinExistence type="inferred from homology"/>
<dbReference type="GO" id="GO:0016836">
    <property type="term" value="F:hydro-lyase activity"/>
    <property type="evidence" value="ECO:0007669"/>
    <property type="project" value="UniProtKB-UniRule"/>
</dbReference>
<protein>
    <recommendedName>
        <fullName evidence="3">Chorismate dehydratase</fullName>
        <ecNumber evidence="3">4.2.1.151</ecNumber>
    </recommendedName>
    <alternativeName>
        <fullName evidence="3">Menaquinone biosynthetic enzyme MqnA</fullName>
    </alternativeName>
</protein>
<gene>
    <name evidence="3" type="primary">mqnA</name>
    <name evidence="4" type="ORF">MPEBLZ_00322</name>
</gene>
<keyword evidence="2 3" id="KW-0456">Lyase</keyword>
<dbReference type="InterPro" id="IPR030868">
    <property type="entry name" value="MqnA"/>
</dbReference>
<comment type="similarity">
    <text evidence="3">Belongs to the MqnA/MqnD family. MqnA subfamily.</text>
</comment>
<dbReference type="Pfam" id="PF02621">
    <property type="entry name" value="VitK2_biosynth"/>
    <property type="match status" value="1"/>
</dbReference>
<evidence type="ECO:0000256" key="2">
    <source>
        <dbReference type="ARBA" id="ARBA00023239"/>
    </source>
</evidence>
<dbReference type="AlphaFoldDB" id="A0A0P8AK13"/>
<comment type="catalytic activity">
    <reaction evidence="3">
        <text>chorismate = 3-[(1-carboxyvinyl)-oxy]benzoate + H2O</text>
        <dbReference type="Rhea" id="RHEA:40051"/>
        <dbReference type="ChEBI" id="CHEBI:15377"/>
        <dbReference type="ChEBI" id="CHEBI:29748"/>
        <dbReference type="ChEBI" id="CHEBI:76981"/>
        <dbReference type="EC" id="4.2.1.151"/>
    </reaction>
</comment>
<comment type="caution">
    <text evidence="4">The sequence shown here is derived from an EMBL/GenBank/DDBJ whole genome shotgun (WGS) entry which is preliminary data.</text>
</comment>
<accession>A0A0P8AK13</accession>
<dbReference type="PATRIC" id="fig|1719120.3.peg.351"/>
<dbReference type="UniPathway" id="UPA00079"/>
<dbReference type="HAMAP" id="MF_00995">
    <property type="entry name" value="MqnA"/>
    <property type="match status" value="1"/>
</dbReference>
<comment type="function">
    <text evidence="3">Catalyzes the dehydration of chorismate into 3-[(1-carboxyvinyl)oxy]benzoate, a step in the biosynthesis of menaquinone (MK, vitamin K2).</text>
</comment>
<comment type="pathway">
    <text evidence="3">Quinol/quinone metabolism; menaquinone biosynthesis.</text>
</comment>
<reference evidence="4 5" key="1">
    <citation type="submission" date="2015-09" db="EMBL/GenBank/DDBJ databases">
        <title>A metagenomics-based metabolic model of nitrate-dependent anaerobic oxidation of methane by Methanoperedens-like archaea.</title>
        <authorList>
            <person name="Arshad A."/>
            <person name="Speth D.R."/>
            <person name="De Graaf R.M."/>
            <person name="Op Den Camp H.J."/>
            <person name="Jetten M.S."/>
            <person name="Welte C.U."/>
        </authorList>
    </citation>
    <scope>NUCLEOTIDE SEQUENCE [LARGE SCALE GENOMIC DNA]</scope>
</reference>
<dbReference type="CDD" id="cd13634">
    <property type="entry name" value="PBP2_Sco4506"/>
    <property type="match status" value="1"/>
</dbReference>
<evidence type="ECO:0000313" key="4">
    <source>
        <dbReference type="EMBL" id="KPQ45100.1"/>
    </source>
</evidence>
<evidence type="ECO:0000256" key="1">
    <source>
        <dbReference type="ARBA" id="ARBA00022428"/>
    </source>
</evidence>
<dbReference type="GO" id="GO:0009234">
    <property type="term" value="P:menaquinone biosynthetic process"/>
    <property type="evidence" value="ECO:0007669"/>
    <property type="project" value="UniProtKB-UniRule"/>
</dbReference>
<organism evidence="4 5">
    <name type="scientific">Candidatus Methanoperedens nitratireducens</name>
    <dbReference type="NCBI Taxonomy" id="1392998"/>
    <lineage>
        <taxon>Archaea</taxon>
        <taxon>Methanobacteriati</taxon>
        <taxon>Methanobacteriota</taxon>
        <taxon>Stenosarchaea group</taxon>
        <taxon>Methanomicrobia</taxon>
        <taxon>Methanosarcinales</taxon>
        <taxon>ANME-2 cluster</taxon>
        <taxon>Candidatus Methanoperedentaceae</taxon>
        <taxon>Candidatus Methanoperedens</taxon>
    </lineage>
</organism>
<dbReference type="SUPFAM" id="SSF53850">
    <property type="entry name" value="Periplasmic binding protein-like II"/>
    <property type="match status" value="1"/>
</dbReference>
<dbReference type="InterPro" id="IPR003773">
    <property type="entry name" value="Menaquinone_biosynth"/>
</dbReference>
<dbReference type="PANTHER" id="PTHR37690:SF1">
    <property type="entry name" value="CHORISMATE DEHYDRATASE"/>
    <property type="match status" value="1"/>
</dbReference>
<dbReference type="EMBL" id="LKCM01000026">
    <property type="protein sequence ID" value="KPQ45100.1"/>
    <property type="molecule type" value="Genomic_DNA"/>
</dbReference>